<evidence type="ECO:0000313" key="7">
    <source>
        <dbReference type="Proteomes" id="UP001148018"/>
    </source>
</evidence>
<feature type="region of interest" description="Disordered" evidence="4">
    <location>
        <begin position="1"/>
        <end position="21"/>
    </location>
</feature>
<dbReference type="PANTHER" id="PTHR23239">
    <property type="entry name" value="INTERMEDIATE FILAMENT"/>
    <property type="match status" value="1"/>
</dbReference>
<dbReference type="Gene3D" id="1.20.5.500">
    <property type="entry name" value="Single helix bin"/>
    <property type="match status" value="1"/>
</dbReference>
<dbReference type="OrthoDB" id="2441647at2759"/>
<evidence type="ECO:0000313" key="6">
    <source>
        <dbReference type="EMBL" id="KAJ3584552.1"/>
    </source>
</evidence>
<dbReference type="PANTHER" id="PTHR23239:SF358">
    <property type="entry name" value="KERATIN, TYPE I CYTOSKELETAL 18"/>
    <property type="match status" value="1"/>
</dbReference>
<feature type="domain" description="IF rod" evidence="5">
    <location>
        <begin position="67"/>
        <end position="294"/>
    </location>
</feature>
<accession>A0A9Q0DDA3</accession>
<comment type="caution">
    <text evidence="6">The sequence shown here is derived from an EMBL/GenBank/DDBJ whole genome shotgun (WGS) entry which is preliminary data.</text>
</comment>
<dbReference type="SMART" id="SM01391">
    <property type="entry name" value="Filament"/>
    <property type="match status" value="1"/>
</dbReference>
<feature type="compositionally biased region" description="Low complexity" evidence="4">
    <location>
        <begin position="46"/>
        <end position="64"/>
    </location>
</feature>
<dbReference type="Proteomes" id="UP001148018">
    <property type="component" value="Unassembled WGS sequence"/>
</dbReference>
<gene>
    <name evidence="6" type="ORF">NHX12_015047</name>
</gene>
<dbReference type="AlphaFoldDB" id="A0A9Q0DDA3"/>
<evidence type="ECO:0000259" key="5">
    <source>
        <dbReference type="PROSITE" id="PS51842"/>
    </source>
</evidence>
<keyword evidence="2 3" id="KW-0175">Coiled coil</keyword>
<feature type="coiled-coil region" evidence="3">
    <location>
        <begin position="182"/>
        <end position="239"/>
    </location>
</feature>
<evidence type="ECO:0000256" key="2">
    <source>
        <dbReference type="ARBA" id="ARBA00023054"/>
    </source>
</evidence>
<protein>
    <recommendedName>
        <fullName evidence="5">IF rod domain-containing protein</fullName>
    </recommendedName>
</protein>
<dbReference type="GO" id="GO:0005882">
    <property type="term" value="C:intermediate filament"/>
    <property type="evidence" value="ECO:0007669"/>
    <property type="project" value="UniProtKB-KW"/>
</dbReference>
<reference evidence="6" key="1">
    <citation type="submission" date="2022-07" db="EMBL/GenBank/DDBJ databases">
        <title>Chromosome-level genome of Muraenolepis orangiensis.</title>
        <authorList>
            <person name="Kim J."/>
        </authorList>
    </citation>
    <scope>NUCLEOTIDE SEQUENCE</scope>
    <source>
        <strain evidence="6">KU_S4_2022</strain>
        <tissue evidence="6">Muscle</tissue>
    </source>
</reference>
<dbReference type="Pfam" id="PF00038">
    <property type="entry name" value="Filament"/>
    <property type="match status" value="1"/>
</dbReference>
<dbReference type="PRINTS" id="PR01248">
    <property type="entry name" value="TYPE1KERATIN"/>
</dbReference>
<keyword evidence="7" id="KW-1185">Reference proteome</keyword>
<feature type="compositionally biased region" description="Polar residues" evidence="4">
    <location>
        <begin position="278"/>
        <end position="294"/>
    </location>
</feature>
<feature type="region of interest" description="Disordered" evidence="4">
    <location>
        <begin position="36"/>
        <end position="71"/>
    </location>
</feature>
<dbReference type="EMBL" id="JANIIK010000119">
    <property type="protein sequence ID" value="KAJ3584552.1"/>
    <property type="molecule type" value="Genomic_DNA"/>
</dbReference>
<dbReference type="SUPFAM" id="SSF64593">
    <property type="entry name" value="Intermediate filament protein, coiled coil region"/>
    <property type="match status" value="1"/>
</dbReference>
<dbReference type="GO" id="GO:0005198">
    <property type="term" value="F:structural molecule activity"/>
    <property type="evidence" value="ECO:0007669"/>
    <property type="project" value="InterPro"/>
</dbReference>
<dbReference type="Gene3D" id="1.20.5.1160">
    <property type="entry name" value="Vasodilator-stimulated phosphoprotein"/>
    <property type="match status" value="1"/>
</dbReference>
<name>A0A9Q0DDA3_9TELE</name>
<keyword evidence="1" id="KW-0403">Intermediate filament</keyword>
<feature type="compositionally biased region" description="Polar residues" evidence="4">
    <location>
        <begin position="253"/>
        <end position="263"/>
    </location>
</feature>
<dbReference type="PROSITE" id="PS51842">
    <property type="entry name" value="IF_ROD_2"/>
    <property type="match status" value="1"/>
</dbReference>
<proteinExistence type="predicted"/>
<feature type="coiled-coil region" evidence="3">
    <location>
        <begin position="71"/>
        <end position="105"/>
    </location>
</feature>
<sequence>MSRRRPPAAGSVFGGAGGKGTRVSIASLEGLRSVLLRNEPAERDPASSSSANPAASSYANNNNPVDDKKTMRGLNERLSGYLGRVRQLEEANGELQGQIDQVLAERGAPGGRDWDAIERPLADLRKTVKDMTMGNAKLMLQIDNSKLANDDFQNKLEAETQACHSVESDLIGLKRIIDDTQLNRLQLESQDVEDLRQKIRDSAVVVEVDSQDSDLAETLNKIRTQYDKLARNNQKETDTWYQSKFENIKVEGAQNTEALQSGRTEIRPEQPDPETPVTPGNQAPRQSGPSPGHR</sequence>
<evidence type="ECO:0000256" key="4">
    <source>
        <dbReference type="SAM" id="MobiDB-lite"/>
    </source>
</evidence>
<dbReference type="InterPro" id="IPR002957">
    <property type="entry name" value="Keratin_I"/>
</dbReference>
<dbReference type="InterPro" id="IPR039008">
    <property type="entry name" value="IF_rod_dom"/>
</dbReference>
<evidence type="ECO:0000256" key="3">
    <source>
        <dbReference type="SAM" id="Coils"/>
    </source>
</evidence>
<organism evidence="6 7">
    <name type="scientific">Muraenolepis orangiensis</name>
    <name type="common">Patagonian moray cod</name>
    <dbReference type="NCBI Taxonomy" id="630683"/>
    <lineage>
        <taxon>Eukaryota</taxon>
        <taxon>Metazoa</taxon>
        <taxon>Chordata</taxon>
        <taxon>Craniata</taxon>
        <taxon>Vertebrata</taxon>
        <taxon>Euteleostomi</taxon>
        <taxon>Actinopterygii</taxon>
        <taxon>Neopterygii</taxon>
        <taxon>Teleostei</taxon>
        <taxon>Neoteleostei</taxon>
        <taxon>Acanthomorphata</taxon>
        <taxon>Zeiogadaria</taxon>
        <taxon>Gadariae</taxon>
        <taxon>Gadiformes</taxon>
        <taxon>Muraenolepidoidei</taxon>
        <taxon>Muraenolepididae</taxon>
        <taxon>Muraenolepis</taxon>
    </lineage>
</organism>
<feature type="region of interest" description="Disordered" evidence="4">
    <location>
        <begin position="251"/>
        <end position="294"/>
    </location>
</feature>
<evidence type="ECO:0000256" key="1">
    <source>
        <dbReference type="ARBA" id="ARBA00022754"/>
    </source>
</evidence>